<sequence>MSSGRVFLKKQSWTLDTVSESLLRHEQGHFDIAELYARKIRQTIDSLHKKAVKDPKVYANIIQSFFKERSRVGAIYDRETSHGTDIVEQKRWIQKISFELKRLHNFAKSI</sequence>
<dbReference type="RefSeq" id="WP_314004710.1">
    <property type="nucleotide sequence ID" value="NZ_JASJOT010000044.1"/>
</dbReference>
<name>A0ABT7CXX7_9BACT</name>
<organism evidence="1 2">
    <name type="scientific">Xanthocytophaga flava</name>
    <dbReference type="NCBI Taxonomy" id="3048013"/>
    <lineage>
        <taxon>Bacteria</taxon>
        <taxon>Pseudomonadati</taxon>
        <taxon>Bacteroidota</taxon>
        <taxon>Cytophagia</taxon>
        <taxon>Cytophagales</taxon>
        <taxon>Rhodocytophagaceae</taxon>
        <taxon>Xanthocytophaga</taxon>
    </lineage>
</organism>
<protein>
    <submittedName>
        <fullName evidence="1">DUF922 domain-containing protein</fullName>
    </submittedName>
</protein>
<dbReference type="InterPro" id="IPR010321">
    <property type="entry name" value="DUF922"/>
</dbReference>
<comment type="caution">
    <text evidence="1">The sequence shown here is derived from an EMBL/GenBank/DDBJ whole genome shotgun (WGS) entry which is preliminary data.</text>
</comment>
<accession>A0ABT7CXX7</accession>
<proteinExistence type="predicted"/>
<dbReference type="EMBL" id="JASJOT010000044">
    <property type="protein sequence ID" value="MDJ1498351.1"/>
    <property type="molecule type" value="Genomic_DNA"/>
</dbReference>
<dbReference type="Pfam" id="PF06037">
    <property type="entry name" value="DUF922"/>
    <property type="match status" value="1"/>
</dbReference>
<evidence type="ECO:0000313" key="1">
    <source>
        <dbReference type="EMBL" id="MDJ1498351.1"/>
    </source>
</evidence>
<evidence type="ECO:0000313" key="2">
    <source>
        <dbReference type="Proteomes" id="UP001228581"/>
    </source>
</evidence>
<gene>
    <name evidence="1" type="ORF">QNI19_35785</name>
</gene>
<dbReference type="Proteomes" id="UP001228581">
    <property type="component" value="Unassembled WGS sequence"/>
</dbReference>
<reference evidence="1 2" key="1">
    <citation type="submission" date="2023-05" db="EMBL/GenBank/DDBJ databases">
        <authorList>
            <person name="Zhang X."/>
        </authorList>
    </citation>
    <scope>NUCLEOTIDE SEQUENCE [LARGE SCALE GENOMIC DNA]</scope>
    <source>
        <strain evidence="1 2">DM2B3-1</strain>
    </source>
</reference>
<keyword evidence="2" id="KW-1185">Reference proteome</keyword>